<evidence type="ECO:0000256" key="1">
    <source>
        <dbReference type="SAM" id="MobiDB-lite"/>
    </source>
</evidence>
<dbReference type="Gene3D" id="3.40.50.410">
    <property type="entry name" value="von Willebrand factor, type A domain"/>
    <property type="match status" value="1"/>
</dbReference>
<accession>A0ABY8VZP5</accession>
<proteinExistence type="predicted"/>
<keyword evidence="2" id="KW-1133">Transmembrane helix</keyword>
<keyword evidence="2" id="KW-0812">Transmembrane</keyword>
<dbReference type="InterPro" id="IPR036465">
    <property type="entry name" value="vWFA_dom_sf"/>
</dbReference>
<dbReference type="EMBL" id="CP126981">
    <property type="protein sequence ID" value="WIM88967.1"/>
    <property type="molecule type" value="Genomic_DNA"/>
</dbReference>
<keyword evidence="4" id="KW-1185">Reference proteome</keyword>
<feature type="compositionally biased region" description="Pro residues" evidence="1">
    <location>
        <begin position="117"/>
        <end position="126"/>
    </location>
</feature>
<feature type="compositionally biased region" description="Gly residues" evidence="1">
    <location>
        <begin position="130"/>
        <end position="139"/>
    </location>
</feature>
<evidence type="ECO:0000313" key="4">
    <source>
        <dbReference type="Proteomes" id="UP001236585"/>
    </source>
</evidence>
<keyword evidence="2" id="KW-0472">Membrane</keyword>
<sequence length="710" mass="73666">MGRHRAPDDDNEPIDEPSDDFPESEDFGDPAGYREPPSFAADEPPYPGSFSAPRYPSPPPAESSDEFDDGPGFFGFDEPDDHRGGFTPPEPPERDLPPVDIDPPDDFPSFSRREPSAPTPPPPSDPPTGGHRGLPGFSGGHRNEGGRRGVSIGVIGALVSVVVVVGVVILWRFFGDALSNRSHNARCVGEKQPVAVIADPSIAEQVQHLAERFNAQSAPVGDHCVAVGVKSAGSDAVVDGFIGKWPGDLGQRPALWIPGSSVSAARLTAAAGKETVTDSRSLVTSPVVLAVRPELQKALADQKWAALPDLQTKPDSLAALKLANWGSLRLALPLGGNSDAAFLAGEAVAAESVPPGAPPTNGNGAVRTLIGGQPKLADNSLVEAMNALLKPGDAATAPVHAVVTTEQQVFARGQSQSDAGNTLSAWLPPGAAAVADYPTVLLSGSWLTQEETTAASEFARFMHKPDQLSELAKAGFRAEGTKTPKSDVTGFPTLPSTLSVGDDGTRAALANAVSAPASAPAATIMLEQSMTTDEGGKTRLGNVVTALNDRIKSLAPNAVIGLWTFDGKEGRAEVPAGPLGDQVDGKPRSEELAAVLDRQHASSGGAVSFTTLRLIYQGAQANFHAGQTNSVLVITSGPHTDQSLGGQGLQDFIKQAADPARPVAVNVIDFGSDSDRETWEAVAKLSGGSYQNLSTSASPDLATAVTNFLS</sequence>
<organism evidence="3 4">
    <name type="scientific">Candidatus Mycobacterium wuenschmannii</name>
    <dbReference type="NCBI Taxonomy" id="3027808"/>
    <lineage>
        <taxon>Bacteria</taxon>
        <taxon>Bacillati</taxon>
        <taxon>Actinomycetota</taxon>
        <taxon>Actinomycetes</taxon>
        <taxon>Mycobacteriales</taxon>
        <taxon>Mycobacteriaceae</taxon>
        <taxon>Mycobacterium</taxon>
    </lineage>
</organism>
<reference evidence="3 4" key="1">
    <citation type="journal article" date="2023" name="Microbiol. Resour. Announc.">
        <title>Complete Genome Sequence of Mycobacterium wuenschmanii, a novel Nontuberculous Mycobacterium Isolated from a captive population of Amazon Milk Frogs.</title>
        <authorList>
            <person name="Hicks J."/>
            <person name="Zeineldin M."/>
            <person name="Ward H."/>
            <person name="Wuenschmann A."/>
            <person name="Camp P."/>
            <person name="Farrell D."/>
            <person name="Lehman K."/>
            <person name="Thacker T."/>
            <person name="Cuthbert E."/>
        </authorList>
    </citation>
    <scope>NUCLEOTIDE SEQUENCE [LARGE SCALE GENOMIC DNA]</scope>
    <source>
        <strain evidence="3 4">Wuenschmanii</strain>
    </source>
</reference>
<dbReference type="Pfam" id="PF13531">
    <property type="entry name" value="SBP_bac_11"/>
    <property type="match status" value="1"/>
</dbReference>
<name>A0ABY8VZP5_9MYCO</name>
<feature type="region of interest" description="Disordered" evidence="1">
    <location>
        <begin position="1"/>
        <end position="144"/>
    </location>
</feature>
<dbReference type="Proteomes" id="UP001236585">
    <property type="component" value="Chromosome"/>
</dbReference>
<evidence type="ECO:0000313" key="3">
    <source>
        <dbReference type="EMBL" id="WIM88967.1"/>
    </source>
</evidence>
<dbReference type="RefSeq" id="WP_285189470.1">
    <property type="nucleotide sequence ID" value="NZ_CP126981.1"/>
</dbReference>
<dbReference type="SUPFAM" id="SSF53300">
    <property type="entry name" value="vWA-like"/>
    <property type="match status" value="1"/>
</dbReference>
<evidence type="ECO:0000256" key="2">
    <source>
        <dbReference type="SAM" id="Phobius"/>
    </source>
</evidence>
<protein>
    <submittedName>
        <fullName evidence="3">Substrate-binding domain-containing protein</fullName>
    </submittedName>
</protein>
<feature type="transmembrane region" description="Helical" evidence="2">
    <location>
        <begin position="150"/>
        <end position="174"/>
    </location>
</feature>
<gene>
    <name evidence="3" type="ORF">PT015_05700</name>
</gene>
<feature type="compositionally biased region" description="Acidic residues" evidence="1">
    <location>
        <begin position="9"/>
        <end position="28"/>
    </location>
</feature>